<evidence type="ECO:0000313" key="1">
    <source>
        <dbReference type="EMBL" id="EGC17605.1"/>
    </source>
</evidence>
<keyword evidence="2" id="KW-1185">Reference proteome</keyword>
<gene>
    <name evidence="1" type="ORF">HMPREF9098_0931</name>
</gene>
<dbReference type="HOGENOM" id="CLU_1682823_0_0_4"/>
<name>F0EYJ7_9NEIS</name>
<dbReference type="EMBL" id="AEWV01000015">
    <property type="protein sequence ID" value="EGC17605.1"/>
    <property type="molecule type" value="Genomic_DNA"/>
</dbReference>
<dbReference type="Proteomes" id="UP000004088">
    <property type="component" value="Unassembled WGS sequence"/>
</dbReference>
<reference evidence="1 2" key="1">
    <citation type="submission" date="2011-01" db="EMBL/GenBank/DDBJ databases">
        <authorList>
            <person name="Muzny D."/>
            <person name="Qin X."/>
            <person name="Deng J."/>
            <person name="Jiang H."/>
            <person name="Liu Y."/>
            <person name="Qu J."/>
            <person name="Song X.-Z."/>
            <person name="Zhang L."/>
            <person name="Thornton R."/>
            <person name="Coyle M."/>
            <person name="Francisco L."/>
            <person name="Jackson L."/>
            <person name="Javaid M."/>
            <person name="Korchina V."/>
            <person name="Kovar C."/>
            <person name="Mata R."/>
            <person name="Mathew T."/>
            <person name="Ngo R."/>
            <person name="Nguyen L."/>
            <person name="Nguyen N."/>
            <person name="Okwuonu G."/>
            <person name="Ongeri F."/>
            <person name="Pham C."/>
            <person name="Simmons D."/>
            <person name="Wilczek-Boney K."/>
            <person name="Hale W."/>
            <person name="Jakkamsetti A."/>
            <person name="Pham P."/>
            <person name="Ruth R."/>
            <person name="San Lucas F."/>
            <person name="Warren J."/>
            <person name="Zhang J."/>
            <person name="Zhao Z."/>
            <person name="Zhou C."/>
            <person name="Zhu D."/>
            <person name="Lee S."/>
            <person name="Bess C."/>
            <person name="Blankenburg K."/>
            <person name="Forbes L."/>
            <person name="Fu Q."/>
            <person name="Gubbala S."/>
            <person name="Hirani K."/>
            <person name="Jayaseelan J.C."/>
            <person name="Lara F."/>
            <person name="Munidasa M."/>
            <person name="Palculict T."/>
            <person name="Patil S."/>
            <person name="Pu L.-L."/>
            <person name="Saada N."/>
            <person name="Tang L."/>
            <person name="Weissenberger G."/>
            <person name="Zhu Y."/>
            <person name="Hemphill L."/>
            <person name="Shang Y."/>
            <person name="Youmans B."/>
            <person name="Ayvaz T."/>
            <person name="Ross M."/>
            <person name="Santibanez J."/>
            <person name="Aqrawi P."/>
            <person name="Gross S."/>
            <person name="Joshi V."/>
            <person name="Fowler G."/>
            <person name="Nazareth L."/>
            <person name="Reid J."/>
            <person name="Worley K."/>
            <person name="Petrosino J."/>
            <person name="Highlander S."/>
            <person name="Gibbs R."/>
        </authorList>
    </citation>
    <scope>NUCLEOTIDE SEQUENCE [LARGE SCALE GENOMIC DNA]</scope>
    <source>
        <strain evidence="1 2">ATCC 33394</strain>
    </source>
</reference>
<accession>F0EYJ7</accession>
<proteinExistence type="predicted"/>
<evidence type="ECO:0000313" key="2">
    <source>
        <dbReference type="Proteomes" id="UP000004088"/>
    </source>
</evidence>
<comment type="caution">
    <text evidence="1">The sequence shown here is derived from an EMBL/GenBank/DDBJ whole genome shotgun (WGS) entry which is preliminary data.</text>
</comment>
<dbReference type="AlphaFoldDB" id="F0EYJ7"/>
<organism evidence="1 2">
    <name type="scientific">Kingella denitrificans ATCC 33394</name>
    <dbReference type="NCBI Taxonomy" id="888741"/>
    <lineage>
        <taxon>Bacteria</taxon>
        <taxon>Pseudomonadati</taxon>
        <taxon>Pseudomonadota</taxon>
        <taxon>Betaproteobacteria</taxon>
        <taxon>Neisseriales</taxon>
        <taxon>Neisseriaceae</taxon>
        <taxon>Kingella</taxon>
    </lineage>
</organism>
<sequence>MIFGNKDKFAIEIKKPTIPYDKVLMPLIIWLNANPVGTFEDWTYIPVFIGRLKRAINTPLKLPEKIKKCKVPKIFNYLNDSDIASQYSLGLGDSFDDYHMYFYHIEDDIFLIAKLKKITVFKYKDKDKSNIYFLCINKYVLEKIVLEFERGLHMD</sequence>
<protein>
    <submittedName>
        <fullName evidence="1">Uncharacterized protein</fullName>
    </submittedName>
</protein>
<dbReference type="RefSeq" id="WP_003782297.1">
    <property type="nucleotide sequence ID" value="NZ_GL870929.1"/>
</dbReference>
<dbReference type="STRING" id="888741.HMPREF9098_0931"/>